<name>A0ABU7U5B3_9PROT</name>
<proteinExistence type="predicted"/>
<organism evidence="1 2">
    <name type="scientific">Sorlinia euscelidii</name>
    <dbReference type="NCBI Taxonomy" id="3081148"/>
    <lineage>
        <taxon>Bacteria</taxon>
        <taxon>Pseudomonadati</taxon>
        <taxon>Pseudomonadota</taxon>
        <taxon>Alphaproteobacteria</taxon>
        <taxon>Acetobacterales</taxon>
        <taxon>Acetobacteraceae</taxon>
        <taxon>Sorlinia</taxon>
    </lineage>
</organism>
<evidence type="ECO:0000313" key="2">
    <source>
        <dbReference type="Proteomes" id="UP001312908"/>
    </source>
</evidence>
<accession>A0ABU7U5B3</accession>
<comment type="caution">
    <text evidence="1">The sequence shown here is derived from an EMBL/GenBank/DDBJ whole genome shotgun (WGS) entry which is preliminary data.</text>
</comment>
<evidence type="ECO:0000313" key="1">
    <source>
        <dbReference type="EMBL" id="MEE8659069.1"/>
    </source>
</evidence>
<gene>
    <name evidence="1" type="ORF">DOFOFD_08595</name>
</gene>
<reference evidence="1 2" key="1">
    <citation type="submission" date="2023-10" db="EMBL/GenBank/DDBJ databases">
        <title>Sorlinia euscelidii gen. nov., sp. nov., an acetic acid bacteria isolated from the gut of Euscelidius variegatus emitter.</title>
        <authorList>
            <person name="Michoud G."/>
            <person name="Marasco R."/>
            <person name="Seferji K."/>
            <person name="Gonella E."/>
            <person name="Garuglieri E."/>
            <person name="Alma A."/>
            <person name="Mapelli F."/>
            <person name="Borin S."/>
            <person name="Daffonchio D."/>
            <person name="Crotti E."/>
        </authorList>
    </citation>
    <scope>NUCLEOTIDE SEQUENCE [LARGE SCALE GENOMIC DNA]</scope>
    <source>
        <strain evidence="1 2">EV16P</strain>
    </source>
</reference>
<dbReference type="Proteomes" id="UP001312908">
    <property type="component" value="Unassembled WGS sequence"/>
</dbReference>
<keyword evidence="2" id="KW-1185">Reference proteome</keyword>
<sequence>MLYVKLQSTKLDPAMSFLNWRHAPIFRRVKRIDPALPGFCEEYLMPTGFISAARLKYFAFEEDAPSTPLTEKSV</sequence>
<protein>
    <submittedName>
        <fullName evidence="1">Uncharacterized protein</fullName>
    </submittedName>
</protein>
<dbReference type="EMBL" id="JAWJZY010000003">
    <property type="protein sequence ID" value="MEE8659069.1"/>
    <property type="molecule type" value="Genomic_DNA"/>
</dbReference>